<evidence type="ECO:0000313" key="4">
    <source>
        <dbReference type="Proteomes" id="UP000639859"/>
    </source>
</evidence>
<dbReference type="InterPro" id="IPR025877">
    <property type="entry name" value="MobA-like_NTP_Trfase"/>
</dbReference>
<proteinExistence type="predicted"/>
<feature type="domain" description="MobA-like NTP transferase" evidence="2">
    <location>
        <begin position="5"/>
        <end position="166"/>
    </location>
</feature>
<dbReference type="EMBL" id="JADWOX010000009">
    <property type="protein sequence ID" value="MBI1684844.1"/>
    <property type="molecule type" value="Genomic_DNA"/>
</dbReference>
<reference evidence="3 4" key="1">
    <citation type="submission" date="2020-11" db="EMBL/GenBank/DDBJ databases">
        <title>genome sequence of strain KACC 18849.</title>
        <authorList>
            <person name="Gao J."/>
            <person name="Zhang X."/>
        </authorList>
    </citation>
    <scope>NUCLEOTIDE SEQUENCE [LARGE SCALE GENOMIC DNA]</scope>
    <source>
        <strain evidence="3 4">KACC 18849</strain>
    </source>
</reference>
<dbReference type="Proteomes" id="UP000639859">
    <property type="component" value="Unassembled WGS sequence"/>
</dbReference>
<evidence type="ECO:0000256" key="1">
    <source>
        <dbReference type="ARBA" id="ARBA00022842"/>
    </source>
</evidence>
<dbReference type="SUPFAM" id="SSF53448">
    <property type="entry name" value="Nucleotide-diphospho-sugar transferases"/>
    <property type="match status" value="1"/>
</dbReference>
<dbReference type="Pfam" id="PF12804">
    <property type="entry name" value="NTP_transf_3"/>
    <property type="match status" value="1"/>
</dbReference>
<dbReference type="InterPro" id="IPR029044">
    <property type="entry name" value="Nucleotide-diphossugar_trans"/>
</dbReference>
<dbReference type="RefSeq" id="WP_198576759.1">
    <property type="nucleotide sequence ID" value="NZ_JADWOX010000009.1"/>
</dbReference>
<evidence type="ECO:0000313" key="3">
    <source>
        <dbReference type="EMBL" id="MBI1684844.1"/>
    </source>
</evidence>
<gene>
    <name evidence="3" type="ORF">I4Q42_14310</name>
</gene>
<dbReference type="Gene3D" id="3.90.550.10">
    <property type="entry name" value="Spore Coat Polysaccharide Biosynthesis Protein SpsA, Chain A"/>
    <property type="match status" value="1"/>
</dbReference>
<name>A0ABS0SZ17_9CAUL</name>
<evidence type="ECO:0000259" key="2">
    <source>
        <dbReference type="Pfam" id="PF12804"/>
    </source>
</evidence>
<protein>
    <submittedName>
        <fullName evidence="3">Nucleotidyltransferase family protein</fullName>
    </submittedName>
</protein>
<dbReference type="PANTHER" id="PTHR43777">
    <property type="entry name" value="MOLYBDENUM COFACTOR CYTIDYLYLTRANSFERASE"/>
    <property type="match status" value="1"/>
</dbReference>
<keyword evidence="4" id="KW-1185">Reference proteome</keyword>
<sequence>MRLEAIVLAAGAARRFGGGKLAADYRGRPLLDHALDAALDAPARTVTVALRPGDAASLALVEARPDARLRPLAAPDADEGLGASLRTAILALPADADGAFVFLGDMPLIPRGLAARLAQALDAGAGIVAPVQAGRRGHPVLFARRWFDDLAALSGDRGAQGVLAKAGDDLVLVETDDPGVLFDVDLREDLVREPGAVA</sequence>
<organism evidence="3 4">
    <name type="scientific">Caulobacter hibisci</name>
    <dbReference type="NCBI Taxonomy" id="2035993"/>
    <lineage>
        <taxon>Bacteria</taxon>
        <taxon>Pseudomonadati</taxon>
        <taxon>Pseudomonadota</taxon>
        <taxon>Alphaproteobacteria</taxon>
        <taxon>Caulobacterales</taxon>
        <taxon>Caulobacteraceae</taxon>
        <taxon>Caulobacter</taxon>
    </lineage>
</organism>
<dbReference type="PANTHER" id="PTHR43777:SF1">
    <property type="entry name" value="MOLYBDENUM COFACTOR CYTIDYLYLTRANSFERASE"/>
    <property type="match status" value="1"/>
</dbReference>
<accession>A0ABS0SZ17</accession>
<keyword evidence="1" id="KW-0460">Magnesium</keyword>
<dbReference type="CDD" id="cd04182">
    <property type="entry name" value="GT_2_like_f"/>
    <property type="match status" value="1"/>
</dbReference>
<comment type="caution">
    <text evidence="3">The sequence shown here is derived from an EMBL/GenBank/DDBJ whole genome shotgun (WGS) entry which is preliminary data.</text>
</comment>